<evidence type="ECO:0000313" key="4">
    <source>
        <dbReference type="Proteomes" id="UP001138997"/>
    </source>
</evidence>
<feature type="transmembrane region" description="Helical" evidence="2">
    <location>
        <begin position="131"/>
        <end position="154"/>
    </location>
</feature>
<dbReference type="RefSeq" id="WP_231438555.1">
    <property type="nucleotide sequence ID" value="NZ_JAJOMB010000001.1"/>
</dbReference>
<accession>A0A9X1N756</accession>
<comment type="caution">
    <text evidence="3">The sequence shown here is derived from an EMBL/GenBank/DDBJ whole genome shotgun (WGS) entry which is preliminary data.</text>
</comment>
<feature type="region of interest" description="Disordered" evidence="1">
    <location>
        <begin position="279"/>
        <end position="318"/>
    </location>
</feature>
<gene>
    <name evidence="3" type="ORF">LR394_01900</name>
</gene>
<keyword evidence="2" id="KW-0812">Transmembrane</keyword>
<keyword evidence="2" id="KW-0472">Membrane</keyword>
<feature type="transmembrane region" description="Helical" evidence="2">
    <location>
        <begin position="106"/>
        <end position="125"/>
    </location>
</feature>
<dbReference type="PANTHER" id="PTHR40761:SF1">
    <property type="entry name" value="CONSERVED INTEGRAL MEMBRANE ALANINE VALINE AND LEUCINE RICH PROTEIN-RELATED"/>
    <property type="match status" value="1"/>
</dbReference>
<name>A0A9X1N756_9ACTN</name>
<reference evidence="3" key="1">
    <citation type="submission" date="2021-11" db="EMBL/GenBank/DDBJ databases">
        <title>Streptomyces corallinus and Kineosporia corallina sp. nov., two new coral-derived marine actinobacteria.</title>
        <authorList>
            <person name="Buangrab K."/>
            <person name="Sutthacheep M."/>
            <person name="Yeemin T."/>
            <person name="Harunari E."/>
            <person name="Igarashi Y."/>
            <person name="Sripreechasak P."/>
            <person name="Kanchanasin P."/>
            <person name="Tanasupawat S."/>
            <person name="Phongsopitanun W."/>
        </authorList>
    </citation>
    <scope>NUCLEOTIDE SEQUENCE</scope>
    <source>
        <strain evidence="3">JCM 31032</strain>
    </source>
</reference>
<evidence type="ECO:0000313" key="3">
    <source>
        <dbReference type="EMBL" id="MCD5309632.1"/>
    </source>
</evidence>
<dbReference type="AlphaFoldDB" id="A0A9X1N756"/>
<dbReference type="Proteomes" id="UP001138997">
    <property type="component" value="Unassembled WGS sequence"/>
</dbReference>
<protein>
    <submittedName>
        <fullName evidence="3">DMT family transporter</fullName>
    </submittedName>
</protein>
<feature type="transmembrane region" description="Helical" evidence="2">
    <location>
        <begin position="256"/>
        <end position="276"/>
    </location>
</feature>
<sequence length="318" mass="32793">MNAAAIAVAFLDAIAFGASTALMHHSASRAPQGPGGLRGVVHLLRHLATQPKWLAGVAASLTGLGLHSVALALGSLAVVQPIVVTGLVFAFVFRALLDRKWPEPRLMTWVVLVAAGIAVFLTGAHSSESSAHFTAASALWFVAVAVAVAAATWWLATKVGMHRAGLLMGVAGGLIFGMIASMIKVVTSSSSVWEALTTWPIYALAGLGVAGFLSNQYAYNRAPLSHSLPVLNVINPVIAVTFGIVVFNEAPSSDPALLALEIAGLIMVLTGVAFLAREEQEDRSGDGPPEGLPPAAGQVLPPPQSGEARRTAADPLPS</sequence>
<evidence type="ECO:0000256" key="1">
    <source>
        <dbReference type="SAM" id="MobiDB-lite"/>
    </source>
</evidence>
<feature type="transmembrane region" description="Helical" evidence="2">
    <location>
        <begin position="69"/>
        <end position="94"/>
    </location>
</feature>
<dbReference type="PANTHER" id="PTHR40761">
    <property type="entry name" value="CONSERVED INTEGRAL MEMBRANE ALANINE VALINE AND LEUCINE RICH PROTEIN-RELATED"/>
    <property type="match status" value="1"/>
</dbReference>
<keyword evidence="2" id="KW-1133">Transmembrane helix</keyword>
<feature type="transmembrane region" description="Helical" evidence="2">
    <location>
        <begin position="199"/>
        <end position="218"/>
    </location>
</feature>
<organism evidence="3 4">
    <name type="scientific">Kineosporia babensis</name>
    <dbReference type="NCBI Taxonomy" id="499548"/>
    <lineage>
        <taxon>Bacteria</taxon>
        <taxon>Bacillati</taxon>
        <taxon>Actinomycetota</taxon>
        <taxon>Actinomycetes</taxon>
        <taxon>Kineosporiales</taxon>
        <taxon>Kineosporiaceae</taxon>
        <taxon>Kineosporia</taxon>
    </lineage>
</organism>
<feature type="transmembrane region" description="Helical" evidence="2">
    <location>
        <begin position="230"/>
        <end position="250"/>
    </location>
</feature>
<evidence type="ECO:0000256" key="2">
    <source>
        <dbReference type="SAM" id="Phobius"/>
    </source>
</evidence>
<proteinExistence type="predicted"/>
<feature type="transmembrane region" description="Helical" evidence="2">
    <location>
        <begin position="166"/>
        <end position="187"/>
    </location>
</feature>
<dbReference type="EMBL" id="JAJOMB010000001">
    <property type="protein sequence ID" value="MCD5309632.1"/>
    <property type="molecule type" value="Genomic_DNA"/>
</dbReference>
<keyword evidence="4" id="KW-1185">Reference proteome</keyword>
<dbReference type="NCBIfam" id="NF038012">
    <property type="entry name" value="DMT_1"/>
    <property type="match status" value="1"/>
</dbReference>